<proteinExistence type="predicted"/>
<evidence type="ECO:0000313" key="3">
    <source>
        <dbReference type="EMBL" id="ACL23480.1"/>
    </source>
</evidence>
<dbReference type="HOGENOM" id="CLU_083317_0_0_0"/>
<keyword evidence="2" id="KW-0812">Transmembrane</keyword>
<dbReference type="eggNOG" id="COG4097">
    <property type="taxonomic scope" value="Bacteria"/>
</dbReference>
<gene>
    <name evidence="3" type="ordered locus">Cagg_0541</name>
</gene>
<feature type="transmembrane region" description="Helical" evidence="2">
    <location>
        <begin position="251"/>
        <end position="270"/>
    </location>
</feature>
<dbReference type="KEGG" id="cag:Cagg_0541"/>
<feature type="transmembrane region" description="Helical" evidence="2">
    <location>
        <begin position="65"/>
        <end position="88"/>
    </location>
</feature>
<feature type="region of interest" description="Disordered" evidence="1">
    <location>
        <begin position="1"/>
        <end position="47"/>
    </location>
</feature>
<dbReference type="STRING" id="326427.Cagg_0541"/>
<keyword evidence="4" id="KW-1185">Reference proteome</keyword>
<reference evidence="3" key="1">
    <citation type="submission" date="2008-12" db="EMBL/GenBank/DDBJ databases">
        <title>Complete sequence of Chloroflexus aggregans DSM 9485.</title>
        <authorList>
            <consortium name="US DOE Joint Genome Institute"/>
            <person name="Lucas S."/>
            <person name="Copeland A."/>
            <person name="Lapidus A."/>
            <person name="Glavina del Rio T."/>
            <person name="Dalin E."/>
            <person name="Tice H."/>
            <person name="Pitluck S."/>
            <person name="Foster B."/>
            <person name="Larimer F."/>
            <person name="Land M."/>
            <person name="Hauser L."/>
            <person name="Kyrpides N."/>
            <person name="Mikhailova N."/>
            <person name="Bryant D."/>
            <person name="Richardson P."/>
        </authorList>
    </citation>
    <scope>NUCLEOTIDE SEQUENCE</scope>
    <source>
        <strain evidence="3">DSM 9485</strain>
    </source>
</reference>
<feature type="transmembrane region" description="Helical" evidence="2">
    <location>
        <begin position="221"/>
        <end position="239"/>
    </location>
</feature>
<protein>
    <recommendedName>
        <fullName evidence="5">Ferric oxidoreductase domain-containing protein</fullName>
    </recommendedName>
</protein>
<feature type="compositionally biased region" description="Polar residues" evidence="1">
    <location>
        <begin position="1"/>
        <end position="15"/>
    </location>
</feature>
<name>B8G474_CHLAD</name>
<organism evidence="3 4">
    <name type="scientific">Chloroflexus aggregans (strain MD-66 / DSM 9485)</name>
    <dbReference type="NCBI Taxonomy" id="326427"/>
    <lineage>
        <taxon>Bacteria</taxon>
        <taxon>Bacillati</taxon>
        <taxon>Chloroflexota</taxon>
        <taxon>Chloroflexia</taxon>
        <taxon>Chloroflexales</taxon>
        <taxon>Chloroflexineae</taxon>
        <taxon>Chloroflexaceae</taxon>
        <taxon>Chloroflexus</taxon>
    </lineage>
</organism>
<evidence type="ECO:0000256" key="1">
    <source>
        <dbReference type="SAM" id="MobiDB-lite"/>
    </source>
</evidence>
<feature type="transmembrane region" description="Helical" evidence="2">
    <location>
        <begin position="190"/>
        <end position="209"/>
    </location>
</feature>
<accession>B8G474</accession>
<keyword evidence="2" id="KW-0472">Membrane</keyword>
<feature type="transmembrane region" description="Helical" evidence="2">
    <location>
        <begin position="149"/>
        <end position="170"/>
    </location>
</feature>
<feature type="compositionally biased region" description="Low complexity" evidence="1">
    <location>
        <begin position="31"/>
        <end position="46"/>
    </location>
</feature>
<evidence type="ECO:0000313" key="4">
    <source>
        <dbReference type="Proteomes" id="UP000002508"/>
    </source>
</evidence>
<dbReference type="AlphaFoldDB" id="B8G474"/>
<dbReference type="Proteomes" id="UP000002508">
    <property type="component" value="Chromosome"/>
</dbReference>
<dbReference type="RefSeq" id="WP_012615846.1">
    <property type="nucleotide sequence ID" value="NC_011831.1"/>
</dbReference>
<sequence length="282" mass="30744">MSTEPLANNQPTSAEVVQAEPVAPSRPPRPARAAAQSAQPAARPQRTLTANPDLVDLPPAMSLPALFTILLGAILGAFAAVIILPAWLPGLGWSLTGDEPKAYWYLSRSSAVVAYALLWLSMVFGLLMTNRMARLWPGGPGAFDLHQHTSLLGLAFAIFHALILLGDRYISATLAEVLTPFGYVGYEPLWVGLGQLALYGMAVVGLSFYIKQWIGRTMWRLIHFLSFVIWILSLLHAVYSGSDLDILTGLYWLSGGSVLFLTIYRVLVSFQPTKPRPARATE</sequence>
<evidence type="ECO:0008006" key="5">
    <source>
        <dbReference type="Google" id="ProtNLM"/>
    </source>
</evidence>
<evidence type="ECO:0000256" key="2">
    <source>
        <dbReference type="SAM" id="Phobius"/>
    </source>
</evidence>
<feature type="transmembrane region" description="Helical" evidence="2">
    <location>
        <begin position="108"/>
        <end position="128"/>
    </location>
</feature>
<dbReference type="EMBL" id="CP001337">
    <property type="protein sequence ID" value="ACL23480.1"/>
    <property type="molecule type" value="Genomic_DNA"/>
</dbReference>
<keyword evidence="2" id="KW-1133">Transmembrane helix</keyword>